<feature type="signal peptide" evidence="1">
    <location>
        <begin position="1"/>
        <end position="20"/>
    </location>
</feature>
<dbReference type="PANTHER" id="PTHR40124:SF1">
    <property type="entry name" value="DISAGGREGATASE RELATED REPEAT PROTEIN"/>
    <property type="match status" value="1"/>
</dbReference>
<organism evidence="3 4">
    <name type="scientific">Hericium alpestre</name>
    <dbReference type="NCBI Taxonomy" id="135208"/>
    <lineage>
        <taxon>Eukaryota</taxon>
        <taxon>Fungi</taxon>
        <taxon>Dikarya</taxon>
        <taxon>Basidiomycota</taxon>
        <taxon>Agaricomycotina</taxon>
        <taxon>Agaricomycetes</taxon>
        <taxon>Russulales</taxon>
        <taxon>Hericiaceae</taxon>
        <taxon>Hericium</taxon>
    </lineage>
</organism>
<name>A0A4Y9ZJQ8_9AGAM</name>
<sequence>MARIILLSSLLIPIFLQANAASSTPASAIAAQYSLTASTAIPFPTATMSNSDTQSFITSNWNLLRNKIENGASFVDFVADPFPNAPAPGSQNASGPVLQVTYPVGSFSAGNQGGTQMVSMFNSSSAQPFEAMLVTYEIAFDQGYQWVKGGKLPGLRGGPELDGCSGGNQANGTNCFSTRLMWRTSGQGEVYAYVPRTDDICPNSKRSLTESDGVICDDKDGISIDRGSFAFSPGQWQRISLVVRLNNPPNVANGQITLYNNDQQALTKNDVQIRTSDAVYTAGLYISTFFGGGDDSWAPNSTMHTYFRNFQVFAGTAPSNLTRSTARRASR</sequence>
<dbReference type="Gene3D" id="2.60.120.200">
    <property type="match status" value="1"/>
</dbReference>
<dbReference type="STRING" id="135208.A0A4Y9ZJQ8"/>
<dbReference type="EMBL" id="SFCI01001940">
    <property type="protein sequence ID" value="TFY74684.1"/>
    <property type="molecule type" value="Genomic_DNA"/>
</dbReference>
<feature type="chain" id="PRO_5021312153" description="Polysaccharide lyase 14 domain-containing protein" evidence="1">
    <location>
        <begin position="21"/>
        <end position="331"/>
    </location>
</feature>
<comment type="caution">
    <text evidence="3">The sequence shown here is derived from an EMBL/GenBank/DDBJ whole genome shotgun (WGS) entry which is preliminary data.</text>
</comment>
<keyword evidence="4" id="KW-1185">Reference proteome</keyword>
<feature type="domain" description="Polysaccharide lyase 14" evidence="2">
    <location>
        <begin position="91"/>
        <end position="310"/>
    </location>
</feature>
<reference evidence="3 4" key="1">
    <citation type="submission" date="2019-02" db="EMBL/GenBank/DDBJ databases">
        <title>Genome sequencing of the rare red list fungi Hericium alpestre (H. flagellum).</title>
        <authorList>
            <person name="Buettner E."/>
            <person name="Kellner H."/>
        </authorList>
    </citation>
    <scope>NUCLEOTIDE SEQUENCE [LARGE SCALE GENOMIC DNA]</scope>
    <source>
        <strain evidence="3 4">DSM 108284</strain>
    </source>
</reference>
<gene>
    <name evidence="3" type="ORF">EWM64_g9328</name>
</gene>
<dbReference type="PANTHER" id="PTHR40124">
    <property type="match status" value="1"/>
</dbReference>
<dbReference type="AlphaFoldDB" id="A0A4Y9ZJQ8"/>
<evidence type="ECO:0000313" key="4">
    <source>
        <dbReference type="Proteomes" id="UP000298061"/>
    </source>
</evidence>
<accession>A0A4Y9ZJQ8</accession>
<keyword evidence="1" id="KW-0732">Signal</keyword>
<dbReference type="OrthoDB" id="2395160at2759"/>
<dbReference type="Proteomes" id="UP000298061">
    <property type="component" value="Unassembled WGS sequence"/>
</dbReference>
<evidence type="ECO:0000256" key="1">
    <source>
        <dbReference type="SAM" id="SignalP"/>
    </source>
</evidence>
<evidence type="ECO:0000313" key="3">
    <source>
        <dbReference type="EMBL" id="TFY74684.1"/>
    </source>
</evidence>
<proteinExistence type="predicted"/>
<evidence type="ECO:0000259" key="2">
    <source>
        <dbReference type="Pfam" id="PF21294"/>
    </source>
</evidence>
<protein>
    <recommendedName>
        <fullName evidence="2">Polysaccharide lyase 14 domain-containing protein</fullName>
    </recommendedName>
</protein>
<dbReference type="Pfam" id="PF21294">
    <property type="entry name" value="Polysacc_lyase_14"/>
    <property type="match status" value="1"/>
</dbReference>
<dbReference type="InterPro" id="IPR048958">
    <property type="entry name" value="Polysacc_lyase_14"/>
</dbReference>